<evidence type="ECO:0000313" key="9">
    <source>
        <dbReference type="Proteomes" id="UP000713985"/>
    </source>
</evidence>
<evidence type="ECO:0000256" key="2">
    <source>
        <dbReference type="SAM" id="Phobius"/>
    </source>
</evidence>
<feature type="transmembrane region" description="Helical" evidence="2">
    <location>
        <begin position="43"/>
        <end position="62"/>
    </location>
</feature>
<dbReference type="EMBL" id="WIVT01000020">
    <property type="protein sequence ID" value="MQU17986.1"/>
    <property type="molecule type" value="Genomic_DNA"/>
</dbReference>
<keyword evidence="2" id="KW-0812">Transmembrane</keyword>
<evidence type="ECO:0000313" key="3">
    <source>
        <dbReference type="EMBL" id="MQT26139.1"/>
    </source>
</evidence>
<dbReference type="EMBL" id="WIWP01000013">
    <property type="protein sequence ID" value="MQT26139.1"/>
    <property type="molecule type" value="Genomic_DNA"/>
</dbReference>
<evidence type="ECO:0000313" key="7">
    <source>
        <dbReference type="Proteomes" id="UP000437970"/>
    </source>
</evidence>
<keyword evidence="2" id="KW-1133">Transmembrane helix</keyword>
<feature type="transmembrane region" description="Helical" evidence="2">
    <location>
        <begin position="69"/>
        <end position="87"/>
    </location>
</feature>
<feature type="compositionally biased region" description="Polar residues" evidence="1">
    <location>
        <begin position="168"/>
        <end position="177"/>
    </location>
</feature>
<dbReference type="RefSeq" id="WP_153378206.1">
    <property type="nucleotide sequence ID" value="NZ_JBITTT010000011.1"/>
</dbReference>
<dbReference type="OrthoDB" id="6965261at2"/>
<feature type="transmembrane region" description="Helical" evidence="2">
    <location>
        <begin position="107"/>
        <end position="128"/>
    </location>
</feature>
<keyword evidence="2" id="KW-0472">Membrane</keyword>
<keyword evidence="9" id="KW-1185">Reference proteome</keyword>
<name>A0A6A7YRR0_9PSED</name>
<comment type="caution">
    <text evidence="4">The sequence shown here is derived from an EMBL/GenBank/DDBJ whole genome shotgun (WGS) entry which is preliminary data.</text>
</comment>
<dbReference type="Pfam" id="PF11658">
    <property type="entry name" value="CBP_BcsG"/>
    <property type="match status" value="1"/>
</dbReference>
<dbReference type="Proteomes" id="UP000437970">
    <property type="component" value="Unassembled WGS sequence"/>
</dbReference>
<dbReference type="InterPro" id="IPR017744">
    <property type="entry name" value="BcsG"/>
</dbReference>
<reference evidence="7 8" key="1">
    <citation type="submission" date="2019-10" db="EMBL/GenBank/DDBJ databases">
        <title>Evaluation of single-gene subtyping targets for Pseudomonas.</title>
        <authorList>
            <person name="Reichler S.J."/>
            <person name="Orsi R.H."/>
            <person name="Wiedmann M."/>
            <person name="Martin N.H."/>
            <person name="Murphy S.I."/>
        </authorList>
    </citation>
    <scope>NUCLEOTIDE SEQUENCE</scope>
    <source>
        <strain evidence="3 9">FSL R10-0802</strain>
        <strain evidence="5 8">FSL R10-1594</strain>
        <strain evidence="6 7">FSL R10-1984</strain>
        <strain evidence="4">FSL R10-2339</strain>
    </source>
</reference>
<dbReference type="AlphaFoldDB" id="A0A6A7YRR0"/>
<evidence type="ECO:0000313" key="8">
    <source>
        <dbReference type="Proteomes" id="UP000443000"/>
    </source>
</evidence>
<gene>
    <name evidence="4" type="primary">bcsG</name>
    <name evidence="5" type="ORF">GHN41_16235</name>
    <name evidence="4" type="ORF">GHN86_06315</name>
    <name evidence="3" type="ORF">GHN94_09915</name>
    <name evidence="6" type="ORF">GHO29_07420</name>
</gene>
<dbReference type="Proteomes" id="UP000713985">
    <property type="component" value="Unassembled WGS sequence"/>
</dbReference>
<sequence>MSRSKSVLVAQPSACPLNGLGIWNLYFLSKFVLAWSGHLHLQVLPNLIFALALLIPVSSALWRRIRSLVALLVAVTLLYQDAGFGPLHDVIAPAQGVSLKNLIDELAAVIDWHVCALLLLLIVGYWVLNPWLRMTTLTLLGFVWFSLGHVLTPVETPDVLQRTYMGSASQTPNSVQSTERDEVNTPSVHTKEHP</sequence>
<dbReference type="EMBL" id="WIVW01000006">
    <property type="protein sequence ID" value="MQU26316.1"/>
    <property type="molecule type" value="Genomic_DNA"/>
</dbReference>
<dbReference type="EMBL" id="WIWC01000007">
    <property type="protein sequence ID" value="MQT79682.1"/>
    <property type="molecule type" value="Genomic_DNA"/>
</dbReference>
<evidence type="ECO:0000313" key="6">
    <source>
        <dbReference type="EMBL" id="MQU26316.1"/>
    </source>
</evidence>
<evidence type="ECO:0000313" key="4">
    <source>
        <dbReference type="EMBL" id="MQT79682.1"/>
    </source>
</evidence>
<feature type="region of interest" description="Disordered" evidence="1">
    <location>
        <begin position="168"/>
        <end position="194"/>
    </location>
</feature>
<protein>
    <submittedName>
        <fullName evidence="4">Cellulose biosynthesis protein BcsG</fullName>
    </submittedName>
</protein>
<dbReference type="Proteomes" id="UP000443000">
    <property type="component" value="Unassembled WGS sequence"/>
</dbReference>
<proteinExistence type="predicted"/>
<organism evidence="4">
    <name type="scientific">Pseudomonas helleri</name>
    <dbReference type="NCBI Taxonomy" id="1608996"/>
    <lineage>
        <taxon>Bacteria</taxon>
        <taxon>Pseudomonadati</taxon>
        <taxon>Pseudomonadota</taxon>
        <taxon>Gammaproteobacteria</taxon>
        <taxon>Pseudomonadales</taxon>
        <taxon>Pseudomonadaceae</taxon>
        <taxon>Pseudomonas</taxon>
    </lineage>
</organism>
<feature type="compositionally biased region" description="Basic and acidic residues" evidence="1">
    <location>
        <begin position="178"/>
        <end position="194"/>
    </location>
</feature>
<evidence type="ECO:0000256" key="1">
    <source>
        <dbReference type="SAM" id="MobiDB-lite"/>
    </source>
</evidence>
<accession>A0A6A7YRR0</accession>
<evidence type="ECO:0000313" key="5">
    <source>
        <dbReference type="EMBL" id="MQU17986.1"/>
    </source>
</evidence>